<keyword evidence="3 5" id="KW-0694">RNA-binding</keyword>
<dbReference type="CDD" id="cd00165">
    <property type="entry name" value="S4"/>
    <property type="match status" value="1"/>
</dbReference>
<dbReference type="SMART" id="SM00363">
    <property type="entry name" value="S4"/>
    <property type="match status" value="1"/>
</dbReference>
<dbReference type="GO" id="GO:0072344">
    <property type="term" value="P:rescue of stalled ribosome"/>
    <property type="evidence" value="ECO:0007669"/>
    <property type="project" value="UniProtKB-UniRule"/>
</dbReference>
<dbReference type="GO" id="GO:0043023">
    <property type="term" value="F:ribosomal large subunit binding"/>
    <property type="evidence" value="ECO:0007669"/>
    <property type="project" value="UniProtKB-UniRule"/>
</dbReference>
<dbReference type="SUPFAM" id="SSF55174">
    <property type="entry name" value="Alpha-L RNA-binding motif"/>
    <property type="match status" value="1"/>
</dbReference>
<dbReference type="InterPro" id="IPR002942">
    <property type="entry name" value="S4_RNA-bd"/>
</dbReference>
<dbReference type="EMBL" id="SSXO01000004">
    <property type="protein sequence ID" value="TIH99242.1"/>
    <property type="molecule type" value="Genomic_DNA"/>
</dbReference>
<sequence length="96" mass="11183">MRLDKYLKVSRIIKRRTVAKEVADKGRIKINGILAKSSTDVKLEDQIEIRFGNKLLTVKVLEMKDSTKKEDALKMYEIISETRIETDEEVENRSNQ</sequence>
<gene>
    <name evidence="5" type="primary">rqcP</name>
    <name evidence="7" type="ORF">FAJ39_06665</name>
</gene>
<evidence type="ECO:0000256" key="2">
    <source>
        <dbReference type="ARBA" id="ARBA00022730"/>
    </source>
</evidence>
<dbReference type="InterPro" id="IPR025490">
    <property type="entry name" value="RqcP"/>
</dbReference>
<name>A0A4T2GKA8_STRSU</name>
<evidence type="ECO:0000313" key="7">
    <source>
        <dbReference type="EMBL" id="TIH99242.1"/>
    </source>
</evidence>
<comment type="subunit">
    <text evidence="5">Associates with stalled 50S ribosomal subunits. Binds to RqcH, 23S rRNA and the P-site tRNA. Does not require RqcH for association with 50S subunits.</text>
</comment>
<evidence type="ECO:0000256" key="4">
    <source>
        <dbReference type="ARBA" id="ARBA00022917"/>
    </source>
</evidence>
<dbReference type="Proteomes" id="UP000305165">
    <property type="component" value="Unassembled WGS sequence"/>
</dbReference>
<dbReference type="PROSITE" id="PS50889">
    <property type="entry name" value="S4"/>
    <property type="match status" value="1"/>
</dbReference>
<evidence type="ECO:0000313" key="8">
    <source>
        <dbReference type="Proteomes" id="UP000305165"/>
    </source>
</evidence>
<dbReference type="AlphaFoldDB" id="A0A4T2GKA8"/>
<comment type="caution">
    <text evidence="7">The sequence shown here is derived from an EMBL/GenBank/DDBJ whole genome shotgun (WGS) entry which is preliminary data.</text>
</comment>
<dbReference type="GO" id="GO:0019843">
    <property type="term" value="F:rRNA binding"/>
    <property type="evidence" value="ECO:0007669"/>
    <property type="project" value="UniProtKB-UniRule"/>
</dbReference>
<organism evidence="7 8">
    <name type="scientific">Streptococcus suis</name>
    <dbReference type="NCBI Taxonomy" id="1307"/>
    <lineage>
        <taxon>Bacteria</taxon>
        <taxon>Bacillati</taxon>
        <taxon>Bacillota</taxon>
        <taxon>Bacilli</taxon>
        <taxon>Lactobacillales</taxon>
        <taxon>Streptococcaceae</taxon>
        <taxon>Streptococcus</taxon>
    </lineage>
</organism>
<comment type="function">
    <text evidence="5">Key component of the ribosome quality control system (RQC), a ribosome-associated complex that mediates the extraction of incompletely synthesized nascent chains from stalled ribosomes and their subsequent degradation. RqcH recruits Ala-charged tRNA, and with RqcP directs the elongation of stalled nascent chains on 50S ribosomal subunits, leading to non-templated C-terminal alanine extensions (Ala tail). The Ala tail promotes nascent chain degradation. RqcP is associated with the translocation-like movement of the peptidyl-tRNA from the A-site into the P-site.</text>
</comment>
<keyword evidence="4 5" id="KW-0648">Protein biosynthesis</keyword>
<evidence type="ECO:0000259" key="6">
    <source>
        <dbReference type="SMART" id="SM00363"/>
    </source>
</evidence>
<evidence type="ECO:0000256" key="5">
    <source>
        <dbReference type="HAMAP-Rule" id="MF_00871"/>
    </source>
</evidence>
<evidence type="ECO:0000256" key="3">
    <source>
        <dbReference type="ARBA" id="ARBA00022884"/>
    </source>
</evidence>
<keyword evidence="2 5" id="KW-0699">rRNA-binding</keyword>
<comment type="similarity">
    <text evidence="5">Belongs to the RqcP family.</text>
</comment>
<protein>
    <recommendedName>
        <fullName evidence="5">RQC P-site tRNA stabilizing factor</fullName>
        <shortName evidence="5">RqcP</shortName>
    </recommendedName>
    <alternativeName>
        <fullName evidence="5">Ribosome-associated protein quality control protein P</fullName>
    </alternativeName>
</protein>
<dbReference type="InterPro" id="IPR036986">
    <property type="entry name" value="S4_RNA-bd_sf"/>
</dbReference>
<dbReference type="OrthoDB" id="9805210at2"/>
<reference evidence="7 8" key="1">
    <citation type="submission" date="2019-04" db="EMBL/GenBank/DDBJ databases">
        <title>Genome analysis of Streptococcus suis strain WUSS424.</title>
        <authorList>
            <person name="Chen H."/>
            <person name="Gao X."/>
            <person name="Wu Z."/>
        </authorList>
    </citation>
    <scope>NUCLEOTIDE SEQUENCE [LARGE SCALE GENOMIC DNA]</scope>
    <source>
        <strain evidence="7 8">WUSS424</strain>
    </source>
</reference>
<dbReference type="Gene3D" id="3.10.290.10">
    <property type="entry name" value="RNA-binding S4 domain"/>
    <property type="match status" value="1"/>
</dbReference>
<feature type="domain" description="RNA-binding S4" evidence="6">
    <location>
        <begin position="1"/>
        <end position="62"/>
    </location>
</feature>
<dbReference type="HAMAP" id="MF_00871">
    <property type="entry name" value="RqcP"/>
    <property type="match status" value="1"/>
</dbReference>
<keyword evidence="1 5" id="KW-0820">tRNA-binding</keyword>
<dbReference type="GO" id="GO:0000049">
    <property type="term" value="F:tRNA binding"/>
    <property type="evidence" value="ECO:0007669"/>
    <property type="project" value="UniProtKB-UniRule"/>
</dbReference>
<proteinExistence type="inferred from homology"/>
<evidence type="ECO:0000256" key="1">
    <source>
        <dbReference type="ARBA" id="ARBA00022555"/>
    </source>
</evidence>
<dbReference type="PIRSF" id="PIRSF038881">
    <property type="entry name" value="RNAbp_HP1423"/>
    <property type="match status" value="1"/>
</dbReference>
<dbReference type="Pfam" id="PF01479">
    <property type="entry name" value="S4"/>
    <property type="match status" value="1"/>
</dbReference>
<accession>A0A4T2GKA8</accession>